<keyword evidence="5" id="KW-1185">Reference proteome</keyword>
<dbReference type="PANTHER" id="PTHR43143">
    <property type="entry name" value="METALLOPHOSPHOESTERASE, CALCINEURIN SUPERFAMILY"/>
    <property type="match status" value="1"/>
</dbReference>
<evidence type="ECO:0000259" key="3">
    <source>
        <dbReference type="Pfam" id="PF16371"/>
    </source>
</evidence>
<gene>
    <name evidence="4" type="ORF">H8B04_04700</name>
</gene>
<comment type="caution">
    <text evidence="4">The sequence shown here is derived from an EMBL/GenBank/DDBJ whole genome shotgun (WGS) entry which is preliminary data.</text>
</comment>
<dbReference type="Pfam" id="PF16371">
    <property type="entry name" value="MetallophosN"/>
    <property type="match status" value="1"/>
</dbReference>
<proteinExistence type="predicted"/>
<dbReference type="InterPro" id="IPR032285">
    <property type="entry name" value="Metallophos_N"/>
</dbReference>
<evidence type="ECO:0000313" key="5">
    <source>
        <dbReference type="Proteomes" id="UP000651271"/>
    </source>
</evidence>
<organism evidence="4 5">
    <name type="scientific">Sphingobacterium litopenaei</name>
    <dbReference type="NCBI Taxonomy" id="2763500"/>
    <lineage>
        <taxon>Bacteria</taxon>
        <taxon>Pseudomonadati</taxon>
        <taxon>Bacteroidota</taxon>
        <taxon>Sphingobacteriia</taxon>
        <taxon>Sphingobacteriales</taxon>
        <taxon>Sphingobacteriaceae</taxon>
        <taxon>Sphingobacterium</taxon>
    </lineage>
</organism>
<name>A0ABR7YC36_9SPHI</name>
<dbReference type="EMBL" id="JACOIJ010000006">
    <property type="protein sequence ID" value="MBD1428873.1"/>
    <property type="molecule type" value="Genomic_DNA"/>
</dbReference>
<feature type="domain" description="Calcineurin-like phosphoesterase N-terminal" evidence="3">
    <location>
        <begin position="45"/>
        <end position="122"/>
    </location>
</feature>
<dbReference type="InterPro" id="IPR004843">
    <property type="entry name" value="Calcineurin-like_PHP"/>
</dbReference>
<feature type="domain" description="Calcineurin-like phosphoesterase C-terminal" evidence="2">
    <location>
        <begin position="328"/>
        <end position="483"/>
    </location>
</feature>
<dbReference type="SUPFAM" id="SSF56300">
    <property type="entry name" value="Metallo-dependent phosphatases"/>
    <property type="match status" value="1"/>
</dbReference>
<dbReference type="RefSeq" id="WP_190301620.1">
    <property type="nucleotide sequence ID" value="NZ_JACOIJ010000006.1"/>
</dbReference>
<dbReference type="PANTHER" id="PTHR43143:SF1">
    <property type="entry name" value="SERINE_THREONINE-PROTEIN PHOSPHATASE CPPED1"/>
    <property type="match status" value="1"/>
</dbReference>
<accession>A0ABR7YC36</accession>
<reference evidence="4 5" key="1">
    <citation type="submission" date="2020-08" db="EMBL/GenBank/DDBJ databases">
        <title>Sphingobacterium sp. DN04309 isolated from aquaculture water.</title>
        <authorList>
            <person name="Zhang M."/>
        </authorList>
    </citation>
    <scope>NUCLEOTIDE SEQUENCE [LARGE SCALE GENOMIC DNA]</scope>
    <source>
        <strain evidence="4 5">DN04309</strain>
    </source>
</reference>
<evidence type="ECO:0000259" key="2">
    <source>
        <dbReference type="Pfam" id="PF16370"/>
    </source>
</evidence>
<dbReference type="Pfam" id="PF16370">
    <property type="entry name" value="MetallophosC"/>
    <property type="match status" value="1"/>
</dbReference>
<dbReference type="Pfam" id="PF00149">
    <property type="entry name" value="Metallophos"/>
    <property type="match status" value="1"/>
</dbReference>
<dbReference type="Gene3D" id="3.60.21.10">
    <property type="match status" value="1"/>
</dbReference>
<dbReference type="InterPro" id="IPR032288">
    <property type="entry name" value="Metallophos_C"/>
</dbReference>
<dbReference type="Proteomes" id="UP000651271">
    <property type="component" value="Unassembled WGS sequence"/>
</dbReference>
<feature type="domain" description="Calcineurin-like phosphoesterase" evidence="1">
    <location>
        <begin position="135"/>
        <end position="313"/>
    </location>
</feature>
<evidence type="ECO:0000313" key="4">
    <source>
        <dbReference type="EMBL" id="MBD1428873.1"/>
    </source>
</evidence>
<dbReference type="InterPro" id="IPR029052">
    <property type="entry name" value="Metallo-depent_PP-like"/>
</dbReference>
<dbReference type="InterPro" id="IPR051918">
    <property type="entry name" value="STPP_CPPED1"/>
</dbReference>
<sequence length="494" mass="56066">MIKSDLLKYIGLILGFSVLVNGYAQDLTSIHSIRGHVFLDKNKNGIVDKNERGLKNILISNGVDIVKTDSKGAYQIPLKKGQSLFPILPSNYKIAGRKSRYILNANYYYFHPDSTVNTNNPFNFLVHNKASSDKFRVGAIGDVQIDNEDELAYASKSIASELANAKDIDFNIFLGDLVNDKIKLLTPVKEMLENIPIPSWTLPGNHDRDFDKEYAMNHAFNTHFGADTYSFNYGKVHFIVLNNVFATGKRTYEGRITADQLQFIKNDLSHVDKKTTIVINQHIPMYGTRNREDFFQLLEGYENVLILSGHTHVVSRHIFKNGAIHEIGAGATCGTWWRGEKNSDGIPDALMQCGSPRGYFIIDFDQNNYSFKYKAVGIDESKQMRLTLDSNDIIANIFGGSDSTLVKYQINNGEWQMMKKTRKADPYVSSLVQKYKVKIYPTEGNTAIPLRERNSSHIWTAKKPNTNSQLPYTLRIKAYDKFGFSVEEQFVLFQ</sequence>
<protein>
    <submittedName>
        <fullName evidence="4">Calcineurin-like phosphoesterase C-terminal domain-containing protein</fullName>
    </submittedName>
</protein>
<evidence type="ECO:0000259" key="1">
    <source>
        <dbReference type="Pfam" id="PF00149"/>
    </source>
</evidence>